<dbReference type="InterPro" id="IPR051019">
    <property type="entry name" value="VLCFA-Steroid_DH"/>
</dbReference>
<organism evidence="2 3">
    <name type="scientific">Miscanthus lutarioriparius</name>
    <dbReference type="NCBI Taxonomy" id="422564"/>
    <lineage>
        <taxon>Eukaryota</taxon>
        <taxon>Viridiplantae</taxon>
        <taxon>Streptophyta</taxon>
        <taxon>Embryophyta</taxon>
        <taxon>Tracheophyta</taxon>
        <taxon>Spermatophyta</taxon>
        <taxon>Magnoliopsida</taxon>
        <taxon>Liliopsida</taxon>
        <taxon>Poales</taxon>
        <taxon>Poaceae</taxon>
        <taxon>PACMAD clade</taxon>
        <taxon>Panicoideae</taxon>
        <taxon>Andropogonodae</taxon>
        <taxon>Andropogoneae</taxon>
        <taxon>Saccharinae</taxon>
        <taxon>Miscanthus</taxon>
    </lineage>
</organism>
<gene>
    <name evidence="2" type="ORF">NCGR_LOCUS60961</name>
</gene>
<dbReference type="Proteomes" id="UP000604825">
    <property type="component" value="Unassembled WGS sequence"/>
</dbReference>
<evidence type="ECO:0000313" key="3">
    <source>
        <dbReference type="Proteomes" id="UP000604825"/>
    </source>
</evidence>
<comment type="caution">
    <text evidence="2">The sequence shown here is derived from an EMBL/GenBank/DDBJ whole genome shotgun (WGS) entry which is preliminary data.</text>
</comment>
<dbReference type="PANTHER" id="PTHR43899:SF38">
    <property type="entry name" value="OS06G0300200 PROTEIN"/>
    <property type="match status" value="1"/>
</dbReference>
<evidence type="ECO:0000256" key="1">
    <source>
        <dbReference type="ARBA" id="ARBA00023002"/>
    </source>
</evidence>
<dbReference type="EMBL" id="CAJGYO010000018">
    <property type="protein sequence ID" value="CAD6336863.1"/>
    <property type="molecule type" value="Genomic_DNA"/>
</dbReference>
<keyword evidence="3" id="KW-1185">Reference proteome</keyword>
<name>A0A811S7F4_9POAL</name>
<dbReference type="Pfam" id="PF00106">
    <property type="entry name" value="adh_short"/>
    <property type="match status" value="1"/>
</dbReference>
<dbReference type="GO" id="GO:0045703">
    <property type="term" value="F:ketoreductase activity"/>
    <property type="evidence" value="ECO:0007669"/>
    <property type="project" value="TreeGrafter"/>
</dbReference>
<accession>A0A811S7F4</accession>
<sequence>MRRLREAIEGLDVGVLVNNAGVNKPGALYLHEVEVESLMRMVRVNLQALTEVTAAVLPGMVQRRRAPSYVAVFSKNLYVEYKSKGIDVQCQVPFYVETNMVSSAAKNSLFPLFVVGPDACGRAAVRWIGHGPLCVPNLVHQLQWWAAAFLPEILGDTYRLALHLHQRAIFRMLRSSRAHPQGSGGSSVHKFY</sequence>
<dbReference type="SUPFAM" id="SSF51735">
    <property type="entry name" value="NAD(P)-binding Rossmann-fold domains"/>
    <property type="match status" value="1"/>
</dbReference>
<dbReference type="AlphaFoldDB" id="A0A811S7F4"/>
<dbReference type="OrthoDB" id="680872at2759"/>
<dbReference type="PANTHER" id="PTHR43899">
    <property type="entry name" value="RH59310P"/>
    <property type="match status" value="1"/>
</dbReference>
<dbReference type="Gene3D" id="3.40.50.720">
    <property type="entry name" value="NAD(P)-binding Rossmann-like Domain"/>
    <property type="match status" value="1"/>
</dbReference>
<evidence type="ECO:0000313" key="2">
    <source>
        <dbReference type="EMBL" id="CAD6336863.1"/>
    </source>
</evidence>
<dbReference type="InterPro" id="IPR036291">
    <property type="entry name" value="NAD(P)-bd_dom_sf"/>
</dbReference>
<keyword evidence="1" id="KW-0560">Oxidoreductase</keyword>
<dbReference type="InterPro" id="IPR002347">
    <property type="entry name" value="SDR_fam"/>
</dbReference>
<proteinExistence type="predicted"/>
<dbReference type="GO" id="GO:0005783">
    <property type="term" value="C:endoplasmic reticulum"/>
    <property type="evidence" value="ECO:0007669"/>
    <property type="project" value="TreeGrafter"/>
</dbReference>
<reference evidence="2" key="1">
    <citation type="submission" date="2020-10" db="EMBL/GenBank/DDBJ databases">
        <authorList>
            <person name="Han B."/>
            <person name="Lu T."/>
            <person name="Zhao Q."/>
            <person name="Huang X."/>
            <person name="Zhao Y."/>
        </authorList>
    </citation>
    <scope>NUCLEOTIDE SEQUENCE</scope>
</reference>
<protein>
    <submittedName>
        <fullName evidence="2">Uncharacterized protein</fullName>
    </submittedName>
</protein>